<dbReference type="OrthoDB" id="9803968at2"/>
<dbReference type="AlphaFoldDB" id="M2T7R0"/>
<keyword evidence="3" id="KW-0436">Ligase</keyword>
<dbReference type="PANTHER" id="PTHR24096:SF267">
    <property type="entry name" value="MALONATE--COA LIGASE ACSF3, MITOCHONDRIAL"/>
    <property type="match status" value="1"/>
</dbReference>
<feature type="domain" description="AMP-binding enzyme C-terminal" evidence="2">
    <location>
        <begin position="428"/>
        <end position="498"/>
    </location>
</feature>
<dbReference type="InterPro" id="IPR020845">
    <property type="entry name" value="AMP-binding_CS"/>
</dbReference>
<evidence type="ECO:0000259" key="2">
    <source>
        <dbReference type="Pfam" id="PF13193"/>
    </source>
</evidence>
<reference evidence="3 4" key="1">
    <citation type="journal article" date="2013" name="Genome Announc.">
        <title>Draft Genome Sequence of Strain JLT2015T, Belonging to the Family Sphingomonadaceae of the Alphaproteobacteria.</title>
        <authorList>
            <person name="Tang K."/>
            <person name="Liu K."/>
            <person name="Li S."/>
            <person name="Jiao N."/>
        </authorList>
    </citation>
    <scope>NUCLEOTIDE SEQUENCE [LARGE SCALE GENOMIC DNA]</scope>
    <source>
        <strain evidence="3 4">JLT2015</strain>
    </source>
</reference>
<dbReference type="Pfam" id="PF13193">
    <property type="entry name" value="AMP-binding_C"/>
    <property type="match status" value="1"/>
</dbReference>
<evidence type="ECO:0000313" key="4">
    <source>
        <dbReference type="Proteomes" id="UP000011717"/>
    </source>
</evidence>
<dbReference type="PANTHER" id="PTHR24096">
    <property type="entry name" value="LONG-CHAIN-FATTY-ACID--COA LIGASE"/>
    <property type="match status" value="1"/>
</dbReference>
<dbReference type="InterPro" id="IPR045851">
    <property type="entry name" value="AMP-bd_C_sf"/>
</dbReference>
<sequence>MPTAAEMLQADFGSLPDVARQHAVEHPEKPALVVDDRSLTWSDFDAYLDRIAASLQRSGVAVGEAVSVCAGTSLDYAALYIAVLRAGAATAPIAPSVTDEQMAAMIADSGSRLVFLDADTAATLGSRKADLSAQVIALDDSDIGVAWKDWLAAEGERPAPVKIFPDGPFNIIYSSGTTGIPKGIVHSNLMRWRQVSMGGRGNFSEAVTLNSTPLYSNTTLVSFLPTIAQGGTAVLMRKFDARKYLELAERVHATHTMLVPVQYKRIMADPEFDRFDLSAFRFKTCTSAPFAADLKREILQRWPGKLVEYYGLTEGGCSFMLIADEFPDKLHTVGQPLPGHEAKLIDDEGREVAPGKAGEIVGRSGTMMTGYLGREDKTREMYWHDAEGGLWYRQGDVGRFDEDGFLVLTDRKKDMIISGGFNIFPSDIEAVARQCPGVEDVSVVGVASESWGETPVAFAVGSARAEEIRAFTNERVGKTQRLADVVMVDELPRSAIGKVLKRELKDGYRGPAA</sequence>
<organism evidence="3 4">
    <name type="scientific">Pacificimonas flava</name>
    <dbReference type="NCBI Taxonomy" id="1234595"/>
    <lineage>
        <taxon>Bacteria</taxon>
        <taxon>Pseudomonadati</taxon>
        <taxon>Pseudomonadota</taxon>
        <taxon>Alphaproteobacteria</taxon>
        <taxon>Sphingomonadales</taxon>
        <taxon>Sphingosinicellaceae</taxon>
        <taxon>Pacificimonas</taxon>
    </lineage>
</organism>
<dbReference type="Gene3D" id="3.40.50.12780">
    <property type="entry name" value="N-terminal domain of ligase-like"/>
    <property type="match status" value="1"/>
</dbReference>
<dbReference type="Gene3D" id="3.30.300.30">
    <property type="match status" value="1"/>
</dbReference>
<dbReference type="SUPFAM" id="SSF56801">
    <property type="entry name" value="Acetyl-CoA synthetase-like"/>
    <property type="match status" value="1"/>
</dbReference>
<accession>M2T7R0</accession>
<name>M2T7R0_9SPHN</name>
<dbReference type="RefSeq" id="WP_008602369.1">
    <property type="nucleotide sequence ID" value="NZ_AMRV01000006.1"/>
</dbReference>
<feature type="domain" description="AMP-dependent synthetase/ligase" evidence="1">
    <location>
        <begin position="21"/>
        <end position="372"/>
    </location>
</feature>
<evidence type="ECO:0000313" key="3">
    <source>
        <dbReference type="EMBL" id="EMD82564.1"/>
    </source>
</evidence>
<dbReference type="PROSITE" id="PS00455">
    <property type="entry name" value="AMP_BINDING"/>
    <property type="match status" value="1"/>
</dbReference>
<protein>
    <submittedName>
        <fullName evidence="3">Long-chain-fatty-acid--CoA ligase</fullName>
    </submittedName>
</protein>
<gene>
    <name evidence="3" type="ORF">C725_1951</name>
</gene>
<dbReference type="GO" id="GO:0016405">
    <property type="term" value="F:CoA-ligase activity"/>
    <property type="evidence" value="ECO:0007669"/>
    <property type="project" value="TreeGrafter"/>
</dbReference>
<keyword evidence="4" id="KW-1185">Reference proteome</keyword>
<dbReference type="Pfam" id="PF00501">
    <property type="entry name" value="AMP-binding"/>
    <property type="match status" value="1"/>
</dbReference>
<evidence type="ECO:0000259" key="1">
    <source>
        <dbReference type="Pfam" id="PF00501"/>
    </source>
</evidence>
<dbReference type="InterPro" id="IPR000873">
    <property type="entry name" value="AMP-dep_synth/lig_dom"/>
</dbReference>
<dbReference type="Proteomes" id="UP000011717">
    <property type="component" value="Unassembled WGS sequence"/>
</dbReference>
<dbReference type="EMBL" id="AMRV01000006">
    <property type="protein sequence ID" value="EMD82564.1"/>
    <property type="molecule type" value="Genomic_DNA"/>
</dbReference>
<dbReference type="PATRIC" id="fig|1234595.3.peg.1952"/>
<dbReference type="InterPro" id="IPR042099">
    <property type="entry name" value="ANL_N_sf"/>
</dbReference>
<proteinExistence type="predicted"/>
<comment type="caution">
    <text evidence="3">The sequence shown here is derived from an EMBL/GenBank/DDBJ whole genome shotgun (WGS) entry which is preliminary data.</text>
</comment>
<dbReference type="InterPro" id="IPR025110">
    <property type="entry name" value="AMP-bd_C"/>
</dbReference>